<keyword evidence="6" id="KW-1133">Transmembrane helix</keyword>
<feature type="transmembrane region" description="Helical" evidence="6">
    <location>
        <begin position="375"/>
        <end position="394"/>
    </location>
</feature>
<feature type="binding site" evidence="5">
    <location>
        <position position="107"/>
    </location>
    <ligand>
        <name>spermidine</name>
        <dbReference type="ChEBI" id="CHEBI:57834"/>
    </ligand>
</feature>
<evidence type="ECO:0000256" key="6">
    <source>
        <dbReference type="SAM" id="Phobius"/>
    </source>
</evidence>
<sequence length="404" mass="45774">MKKKFFAVFFALLVLCTAVVPVFADEADDWNFSEEYPTAEPTGVTINVYNWGEYISNGTEGSLDVNAEFTRRTGIEVNYTTFDSNESLYSKLAGGGASYDVIVPSDYMISKLMNENMLAELDFSNIPNFEYIDEQFRNPDYDPENKFSVPYTWGTVGLFYNTDYVTEPVTSWSILWDEQYSGKILMFDNPRDAFAIAQERLGFSLNSTDESEWEQAAMLLKEQKPLVQAYVMDQIFDKMESGEAWLAPYYSGDAGTLVENNENIKFIVPEEGTNYFVDAMCIPATAEHKKEAELYINFMCDPEISGANMDFVGYATPETAAKDYLDPDAVANPIYYPDQDVLDRTEVFVNLPSETSNLLDTLWAEVKMGGPGQSAVLIAIILVFLAVYIAIIIWKKQKRKREMM</sequence>
<dbReference type="Pfam" id="PF13416">
    <property type="entry name" value="SBP_bac_8"/>
    <property type="match status" value="1"/>
</dbReference>
<feature type="signal peptide" evidence="7">
    <location>
        <begin position="1"/>
        <end position="24"/>
    </location>
</feature>
<dbReference type="AlphaFoldDB" id="A0AAE3DHB1"/>
<keyword evidence="4" id="KW-0574">Periplasm</keyword>
<evidence type="ECO:0000256" key="4">
    <source>
        <dbReference type="ARBA" id="ARBA00022764"/>
    </source>
</evidence>
<keyword evidence="2" id="KW-0813">Transport</keyword>
<comment type="subcellular location">
    <subcellularLocation>
        <location evidence="1">Periplasm</location>
    </subcellularLocation>
</comment>
<keyword evidence="3 7" id="KW-0732">Signal</keyword>
<comment type="caution">
    <text evidence="8">The sequence shown here is derived from an EMBL/GenBank/DDBJ whole genome shotgun (WGS) entry which is preliminary data.</text>
</comment>
<feature type="binding site" evidence="5">
    <location>
        <position position="53"/>
    </location>
    <ligand>
        <name>spermidine</name>
        <dbReference type="ChEBI" id="CHEBI:57834"/>
    </ligand>
</feature>
<dbReference type="Gene3D" id="3.40.190.10">
    <property type="entry name" value="Periplasmic binding protein-like II"/>
    <property type="match status" value="2"/>
</dbReference>
<proteinExistence type="predicted"/>
<reference evidence="8" key="1">
    <citation type="submission" date="2021-10" db="EMBL/GenBank/DDBJ databases">
        <title>Anaerobic single-cell dispensing facilitates the cultivation of human gut bacteria.</title>
        <authorList>
            <person name="Afrizal A."/>
        </authorList>
    </citation>
    <scope>NUCLEOTIDE SEQUENCE</scope>
    <source>
        <strain evidence="8">CLA-AA-H250</strain>
    </source>
</reference>
<keyword evidence="6" id="KW-0472">Membrane</keyword>
<evidence type="ECO:0000256" key="2">
    <source>
        <dbReference type="ARBA" id="ARBA00022448"/>
    </source>
</evidence>
<dbReference type="SUPFAM" id="SSF53850">
    <property type="entry name" value="Periplasmic binding protein-like II"/>
    <property type="match status" value="1"/>
</dbReference>
<evidence type="ECO:0000256" key="7">
    <source>
        <dbReference type="SAM" id="SignalP"/>
    </source>
</evidence>
<evidence type="ECO:0000256" key="1">
    <source>
        <dbReference type="ARBA" id="ARBA00004418"/>
    </source>
</evidence>
<dbReference type="CDD" id="cd13590">
    <property type="entry name" value="PBP2_PotD_PotF_like"/>
    <property type="match status" value="1"/>
</dbReference>
<dbReference type="PIRSF" id="PIRSF019574">
    <property type="entry name" value="Periplasmic_polyamine_BP"/>
    <property type="match status" value="1"/>
</dbReference>
<dbReference type="Proteomes" id="UP001199424">
    <property type="component" value="Unassembled WGS sequence"/>
</dbReference>
<keyword evidence="6" id="KW-0812">Transmembrane</keyword>
<accession>A0AAE3DHB1</accession>
<dbReference type="EMBL" id="JAJEQC010000005">
    <property type="protein sequence ID" value="MCC2136713.1"/>
    <property type="molecule type" value="Genomic_DNA"/>
</dbReference>
<evidence type="ECO:0000256" key="5">
    <source>
        <dbReference type="PIRSR" id="PIRSR019574-1"/>
    </source>
</evidence>
<dbReference type="GO" id="GO:0042597">
    <property type="term" value="C:periplasmic space"/>
    <property type="evidence" value="ECO:0007669"/>
    <property type="project" value="UniProtKB-SubCell"/>
</dbReference>
<evidence type="ECO:0000313" key="9">
    <source>
        <dbReference type="Proteomes" id="UP001199424"/>
    </source>
</evidence>
<dbReference type="PANTHER" id="PTHR30222">
    <property type="entry name" value="SPERMIDINE/PUTRESCINE-BINDING PERIPLASMIC PROTEIN"/>
    <property type="match status" value="1"/>
</dbReference>
<dbReference type="InterPro" id="IPR006059">
    <property type="entry name" value="SBP"/>
</dbReference>
<dbReference type="InterPro" id="IPR001188">
    <property type="entry name" value="Sperm_putr-bd"/>
</dbReference>
<gene>
    <name evidence="8" type="ORF">LKD31_06750</name>
</gene>
<evidence type="ECO:0000313" key="8">
    <source>
        <dbReference type="EMBL" id="MCC2136713.1"/>
    </source>
</evidence>
<dbReference type="GO" id="GO:0019808">
    <property type="term" value="F:polyamine binding"/>
    <property type="evidence" value="ECO:0007669"/>
    <property type="project" value="InterPro"/>
</dbReference>
<name>A0AAE3DHB1_9FIRM</name>
<dbReference type="GO" id="GO:0015846">
    <property type="term" value="P:polyamine transport"/>
    <property type="evidence" value="ECO:0007669"/>
    <property type="project" value="InterPro"/>
</dbReference>
<dbReference type="RefSeq" id="WP_308449108.1">
    <property type="nucleotide sequence ID" value="NZ_JAJEQC010000005.1"/>
</dbReference>
<evidence type="ECO:0000256" key="3">
    <source>
        <dbReference type="ARBA" id="ARBA00022729"/>
    </source>
</evidence>
<feature type="chain" id="PRO_5041921537" evidence="7">
    <location>
        <begin position="25"/>
        <end position="404"/>
    </location>
</feature>
<keyword evidence="9" id="KW-1185">Reference proteome</keyword>
<protein>
    <submittedName>
        <fullName evidence="8">Spermidine/putrescine ABC transporter substrate-binding protein</fullName>
    </submittedName>
</protein>
<organism evidence="8 9">
    <name type="scientific">Hominenteromicrobium mulieris</name>
    <dbReference type="NCBI Taxonomy" id="2885357"/>
    <lineage>
        <taxon>Bacteria</taxon>
        <taxon>Bacillati</taxon>
        <taxon>Bacillota</taxon>
        <taxon>Clostridia</taxon>
        <taxon>Eubacteriales</taxon>
        <taxon>Oscillospiraceae</taxon>
        <taxon>Hominenteromicrobium</taxon>
    </lineage>
</organism>
<dbReference type="PANTHER" id="PTHR30222:SF17">
    <property type="entry name" value="SPERMIDINE_PUTRESCINE-BINDING PERIPLASMIC PROTEIN"/>
    <property type="match status" value="1"/>
</dbReference>
<dbReference type="PRINTS" id="PR00909">
    <property type="entry name" value="SPERMDNBNDNG"/>
</dbReference>